<dbReference type="GO" id="GO:0047804">
    <property type="term" value="F:cysteine-S-conjugate beta-lyase activity"/>
    <property type="evidence" value="ECO:0007669"/>
    <property type="project" value="UniProtKB-EC"/>
</dbReference>
<accession>A0AAE3IM90</accession>
<comment type="similarity">
    <text evidence="5">Belongs to the class-II pyridoxal-phosphate-dependent aminotransferase family. MalY/PatB cystathionine beta-lyase subfamily.</text>
</comment>
<dbReference type="InterPro" id="IPR051798">
    <property type="entry name" value="Class-II_PLP-Dep_Aminotrans"/>
</dbReference>
<dbReference type="PANTHER" id="PTHR43525">
    <property type="entry name" value="PROTEIN MALY"/>
    <property type="match status" value="1"/>
</dbReference>
<feature type="domain" description="Aminotransferase class I/classII large" evidence="6">
    <location>
        <begin position="34"/>
        <end position="385"/>
    </location>
</feature>
<dbReference type="InterPro" id="IPR027619">
    <property type="entry name" value="C-S_lyase_PatB-like"/>
</dbReference>
<dbReference type="Gene3D" id="3.90.1150.10">
    <property type="entry name" value="Aspartate Aminotransferase, domain 1"/>
    <property type="match status" value="1"/>
</dbReference>
<dbReference type="SUPFAM" id="SSF53383">
    <property type="entry name" value="PLP-dependent transferases"/>
    <property type="match status" value="1"/>
</dbReference>
<keyword evidence="7" id="KW-0032">Aminotransferase</keyword>
<comment type="caution">
    <text evidence="7">The sequence shown here is derived from an EMBL/GenBank/DDBJ whole genome shotgun (WGS) entry which is preliminary data.</text>
</comment>
<name>A0AAE3IM90_9BACT</name>
<dbReference type="InterPro" id="IPR015424">
    <property type="entry name" value="PyrdxlP-dep_Trfase"/>
</dbReference>
<dbReference type="GO" id="GO:0030170">
    <property type="term" value="F:pyridoxal phosphate binding"/>
    <property type="evidence" value="ECO:0007669"/>
    <property type="project" value="InterPro"/>
</dbReference>
<dbReference type="InterPro" id="IPR004839">
    <property type="entry name" value="Aminotransferase_I/II_large"/>
</dbReference>
<evidence type="ECO:0000256" key="3">
    <source>
        <dbReference type="ARBA" id="ARBA00022898"/>
    </source>
</evidence>
<evidence type="ECO:0000313" key="7">
    <source>
        <dbReference type="EMBL" id="MCU7693743.1"/>
    </source>
</evidence>
<dbReference type="GO" id="GO:0008483">
    <property type="term" value="F:transaminase activity"/>
    <property type="evidence" value="ECO:0007669"/>
    <property type="project" value="UniProtKB-KW"/>
</dbReference>
<organism evidence="7 8">
    <name type="scientific">Haoranjiania flava</name>
    <dbReference type="NCBI Taxonomy" id="1856322"/>
    <lineage>
        <taxon>Bacteria</taxon>
        <taxon>Pseudomonadati</taxon>
        <taxon>Bacteroidota</taxon>
        <taxon>Chitinophagia</taxon>
        <taxon>Chitinophagales</taxon>
        <taxon>Chitinophagaceae</taxon>
        <taxon>Haoranjiania</taxon>
    </lineage>
</organism>
<dbReference type="PANTHER" id="PTHR43525:SF1">
    <property type="entry name" value="PROTEIN MALY"/>
    <property type="match status" value="1"/>
</dbReference>
<dbReference type="Gene3D" id="3.40.640.10">
    <property type="entry name" value="Type I PLP-dependent aspartate aminotransferase-like (Major domain)"/>
    <property type="match status" value="1"/>
</dbReference>
<dbReference type="CDD" id="cd00609">
    <property type="entry name" value="AAT_like"/>
    <property type="match status" value="1"/>
</dbReference>
<dbReference type="AlphaFoldDB" id="A0AAE3IM90"/>
<keyword evidence="3" id="KW-0663">Pyridoxal phosphate</keyword>
<dbReference type="Pfam" id="PF00155">
    <property type="entry name" value="Aminotran_1_2"/>
    <property type="match status" value="1"/>
</dbReference>
<dbReference type="InterPro" id="IPR015422">
    <property type="entry name" value="PyrdxlP-dep_Trfase_small"/>
</dbReference>
<keyword evidence="7" id="KW-0808">Transferase</keyword>
<protein>
    <recommendedName>
        <fullName evidence="2">cysteine-S-conjugate beta-lyase</fullName>
        <ecNumber evidence="2">4.4.1.13</ecNumber>
    </recommendedName>
</protein>
<evidence type="ECO:0000256" key="4">
    <source>
        <dbReference type="ARBA" id="ARBA00023239"/>
    </source>
</evidence>
<dbReference type="InterPro" id="IPR015421">
    <property type="entry name" value="PyrdxlP-dep_Trfase_major"/>
</dbReference>
<dbReference type="RefSeq" id="WP_263037230.1">
    <property type="nucleotide sequence ID" value="NZ_JAOTPL010000004.1"/>
</dbReference>
<dbReference type="EMBL" id="JAOTPL010000004">
    <property type="protein sequence ID" value="MCU7693743.1"/>
    <property type="molecule type" value="Genomic_DNA"/>
</dbReference>
<sequence length="391" mass="44124">MEYKYNFDEVIDRRGTNAYKTDAMKMKIGREGLIPLWVADMDFKAPPQIIEAFRKRIDHGIFGYTIPSKNYYDAIINWLSSQHGWSVSREELSYIPGIVKGIGLAIDHFTNEGDKIIIQPPVYHPFRLVPQAQNRTVVENPLLFDGENYTMDLGGLKKIVSEQQCKILILCNPHNPVGIAWSREVLQEVAEICAAHNVLVISDEIHAEILHNGYKHTPFATVSEKAAQHSITFMAPSKTFNLAGIVCSYAVIKNHDLRKSYYNYLKRAELDQGTLFSYLATEVAYTLCDDWRKEMTAYVWDNVQFVAGYLQKNIPQIKALIPQASFLVWLDCSGLQLDHKALVCLFRDQAGLALNDGATFGSQGAGFMRLNVGCPRSTLEKALRQLKEAVG</sequence>
<evidence type="ECO:0000256" key="1">
    <source>
        <dbReference type="ARBA" id="ARBA00001933"/>
    </source>
</evidence>
<proteinExistence type="inferred from homology"/>
<gene>
    <name evidence="7" type="ORF">OD355_04345</name>
</gene>
<evidence type="ECO:0000259" key="6">
    <source>
        <dbReference type="Pfam" id="PF00155"/>
    </source>
</evidence>
<evidence type="ECO:0000256" key="5">
    <source>
        <dbReference type="ARBA" id="ARBA00037974"/>
    </source>
</evidence>
<reference evidence="7" key="1">
    <citation type="submission" date="2022-10" db="EMBL/GenBank/DDBJ databases">
        <authorList>
            <person name="Kim H.S."/>
            <person name="Kim J.-S."/>
            <person name="Suh M.K."/>
            <person name="Eom M.K."/>
            <person name="Lee J.-S."/>
        </authorList>
    </citation>
    <scope>NUCLEOTIDE SEQUENCE</scope>
    <source>
        <strain evidence="7">LIP-5</strain>
    </source>
</reference>
<evidence type="ECO:0000313" key="8">
    <source>
        <dbReference type="Proteomes" id="UP001209317"/>
    </source>
</evidence>
<dbReference type="Proteomes" id="UP001209317">
    <property type="component" value="Unassembled WGS sequence"/>
</dbReference>
<evidence type="ECO:0000256" key="2">
    <source>
        <dbReference type="ARBA" id="ARBA00012224"/>
    </source>
</evidence>
<keyword evidence="4" id="KW-0456">Lyase</keyword>
<comment type="cofactor">
    <cofactor evidence="1">
        <name>pyridoxal 5'-phosphate</name>
        <dbReference type="ChEBI" id="CHEBI:597326"/>
    </cofactor>
</comment>
<dbReference type="NCBIfam" id="TIGR04350">
    <property type="entry name" value="C_S_lyase_PatB"/>
    <property type="match status" value="1"/>
</dbReference>
<dbReference type="EC" id="4.4.1.13" evidence="2"/>
<keyword evidence="8" id="KW-1185">Reference proteome</keyword>